<dbReference type="OrthoDB" id="2401965at2759"/>
<dbReference type="AlphaFoldDB" id="A0A1R0GYF4"/>
<dbReference type="Proteomes" id="UP000187455">
    <property type="component" value="Unassembled WGS sequence"/>
</dbReference>
<dbReference type="SUPFAM" id="SSF53067">
    <property type="entry name" value="Actin-like ATPase domain"/>
    <property type="match status" value="2"/>
</dbReference>
<protein>
    <submittedName>
        <fullName evidence="4">Heat shock 70 kDa protein 1</fullName>
    </submittedName>
</protein>
<keyword evidence="5" id="KW-1185">Reference proteome</keyword>
<reference evidence="4 5" key="1">
    <citation type="journal article" date="2016" name="Mol. Biol. Evol.">
        <title>Genome-Wide Survey of Gut Fungi (Harpellales) Reveals the First Horizontally Transferred Ubiquitin Gene from a Mosquito Host.</title>
        <authorList>
            <person name="Wang Y."/>
            <person name="White M.M."/>
            <person name="Kvist S."/>
            <person name="Moncalvo J.M."/>
        </authorList>
    </citation>
    <scope>NUCLEOTIDE SEQUENCE [LARGE SCALE GENOMIC DNA]</scope>
    <source>
        <strain evidence="4 5">ALG-7-W6</strain>
    </source>
</reference>
<dbReference type="PANTHER" id="PTHR19375">
    <property type="entry name" value="HEAT SHOCK PROTEIN 70KDA"/>
    <property type="match status" value="1"/>
</dbReference>
<dbReference type="InterPro" id="IPR018181">
    <property type="entry name" value="Heat_shock_70_CS"/>
</dbReference>
<dbReference type="Gene3D" id="3.30.30.30">
    <property type="match status" value="1"/>
</dbReference>
<organism evidence="4 5">
    <name type="scientific">Smittium mucronatum</name>
    <dbReference type="NCBI Taxonomy" id="133383"/>
    <lineage>
        <taxon>Eukaryota</taxon>
        <taxon>Fungi</taxon>
        <taxon>Fungi incertae sedis</taxon>
        <taxon>Zoopagomycota</taxon>
        <taxon>Kickxellomycotina</taxon>
        <taxon>Harpellomycetes</taxon>
        <taxon>Harpellales</taxon>
        <taxon>Legeriomycetaceae</taxon>
        <taxon>Smittium</taxon>
    </lineage>
</organism>
<evidence type="ECO:0000256" key="3">
    <source>
        <dbReference type="RuleBase" id="RU003322"/>
    </source>
</evidence>
<dbReference type="InterPro" id="IPR029047">
    <property type="entry name" value="HSP70_peptide-bd_sf"/>
</dbReference>
<dbReference type="PROSITE" id="PS00297">
    <property type="entry name" value="HSP70_1"/>
    <property type="match status" value="1"/>
</dbReference>
<keyword evidence="1 3" id="KW-0547">Nucleotide-binding</keyword>
<dbReference type="Gene3D" id="3.90.640.10">
    <property type="entry name" value="Actin, Chain A, domain 4"/>
    <property type="match status" value="1"/>
</dbReference>
<dbReference type="Pfam" id="PF00012">
    <property type="entry name" value="HSP70"/>
    <property type="match status" value="1"/>
</dbReference>
<dbReference type="CDD" id="cd24028">
    <property type="entry name" value="ASKHA_NBD_HSP70_HSPA1-like"/>
    <property type="match status" value="1"/>
</dbReference>
<keyword evidence="2 3" id="KW-0067">ATP-binding</keyword>
<evidence type="ECO:0000313" key="5">
    <source>
        <dbReference type="Proteomes" id="UP000187455"/>
    </source>
</evidence>
<evidence type="ECO:0000256" key="2">
    <source>
        <dbReference type="ARBA" id="ARBA00022840"/>
    </source>
</evidence>
<dbReference type="PROSITE" id="PS00329">
    <property type="entry name" value="HSP70_2"/>
    <property type="match status" value="1"/>
</dbReference>
<name>A0A1R0GYF4_9FUNG</name>
<dbReference type="Gene3D" id="3.30.420.40">
    <property type="match status" value="2"/>
</dbReference>
<dbReference type="InterPro" id="IPR013126">
    <property type="entry name" value="Hsp_70_fam"/>
</dbReference>
<keyword evidence="4" id="KW-0346">Stress response</keyword>
<proteinExistence type="inferred from homology"/>
<dbReference type="PRINTS" id="PR00301">
    <property type="entry name" value="HEATSHOCK70"/>
</dbReference>
<dbReference type="EMBL" id="LSSL01002072">
    <property type="protein sequence ID" value="OLY81931.1"/>
    <property type="molecule type" value="Genomic_DNA"/>
</dbReference>
<gene>
    <name evidence="4" type="ORF">AYI68_g3961</name>
</gene>
<evidence type="ECO:0000313" key="4">
    <source>
        <dbReference type="EMBL" id="OLY81931.1"/>
    </source>
</evidence>
<dbReference type="GO" id="GO:0005524">
    <property type="term" value="F:ATP binding"/>
    <property type="evidence" value="ECO:0007669"/>
    <property type="project" value="UniProtKB-KW"/>
</dbReference>
<comment type="similarity">
    <text evidence="3">Belongs to the heat shock protein 70 family.</text>
</comment>
<dbReference type="PROSITE" id="PS01036">
    <property type="entry name" value="HSP70_3"/>
    <property type="match status" value="1"/>
</dbReference>
<dbReference type="SUPFAM" id="SSF100920">
    <property type="entry name" value="Heat shock protein 70kD (HSP70), peptide-binding domain"/>
    <property type="match status" value="1"/>
</dbReference>
<dbReference type="Gene3D" id="2.60.34.10">
    <property type="entry name" value="Substrate Binding Domain Of DNAk, Chain A, domain 1"/>
    <property type="match status" value="1"/>
</dbReference>
<dbReference type="GO" id="GO:0140662">
    <property type="term" value="F:ATP-dependent protein folding chaperone"/>
    <property type="evidence" value="ECO:0007669"/>
    <property type="project" value="InterPro"/>
</dbReference>
<comment type="caution">
    <text evidence="4">The sequence shown here is derived from an EMBL/GenBank/DDBJ whole genome shotgun (WGS) entry which is preliminary data.</text>
</comment>
<accession>A0A1R0GYF4</accession>
<dbReference type="FunFam" id="3.90.640.10:FF:000002">
    <property type="entry name" value="Heat shock 70 kDa"/>
    <property type="match status" value="1"/>
</dbReference>
<dbReference type="InterPro" id="IPR043129">
    <property type="entry name" value="ATPase_NBD"/>
</dbReference>
<evidence type="ECO:0000256" key="1">
    <source>
        <dbReference type="ARBA" id="ARBA00022741"/>
    </source>
</evidence>
<dbReference type="FunFam" id="3.30.30.30:FF:000002">
    <property type="entry name" value="Heat shock 70 kDa protein 4"/>
    <property type="match status" value="1"/>
</dbReference>
<dbReference type="STRING" id="133383.A0A1R0GYF4"/>
<sequence>MVKREFVVGIDLGTTNSCVSIWEHGGVTIIPNELEKNITPSCVSFDQYRRLIGEEANNQAAMNPENTIYCAKRFIGRHIDDDELQSEMKTVPFKVSSIHGKPVFEVNYKSEPKLFTAEEISSMILSNLKETAENYLGYKVEGAVITVPAYFNDSQRQATRDAGKIAGINVIQIINEPTAAAIAYGIQNPDIKAGNILVYDLGGGTFDVTILRIDCEEFKVLATGGNTKLGGEDVDNLLVNYFVNEFKKKHGYEIKDNYRALRRLKSACERAKIALSASKIQIIDIDSLYNGIDFCSTLTEKHLSSICADLFKSTLVSLESVLLDSGLKKDQIDKVILVGGSTRIPKIQEMVSNFFNGKNLDKTINPDEAVAQGAAIKASMLSGNFNSEGRDLILLDVNSLSLGIEVIGGIMSNVIKRNNIIPCEISSIYETVKDDQTKIRFRVYEGERMFISDNYLLNEFLLEGIKPLPRGQAKVKITFSLDENGILKVTALDLQSNFSKSVIISNPKGRLSNCEIEKMITEAKSVKEEEKIAVKKIKKRNELGFKLIDVKRHKKTSDKYKKLSESFKKYVETLISVVDAFLITSEENEYEVLKKSDDLDYVLSIII</sequence>
<dbReference type="FunFam" id="3.30.420.40:FF:000004">
    <property type="entry name" value="Molecular chaperone DnaK"/>
    <property type="match status" value="1"/>
</dbReference>